<feature type="domain" description="Tryptophan/threonine-rich plasmodium antigen C-terminal" evidence="2">
    <location>
        <begin position="100"/>
        <end position="314"/>
    </location>
</feature>
<feature type="transmembrane region" description="Helical" evidence="1">
    <location>
        <begin position="39"/>
        <end position="57"/>
    </location>
</feature>
<evidence type="ECO:0000313" key="4">
    <source>
        <dbReference type="Proteomes" id="UP000243200"/>
    </source>
</evidence>
<keyword evidence="1" id="KW-0812">Transmembrane</keyword>
<keyword evidence="1" id="KW-0472">Membrane</keyword>
<dbReference type="Pfam" id="PF12319">
    <property type="entry name" value="TryThrA_C"/>
    <property type="match status" value="1"/>
</dbReference>
<evidence type="ECO:0000256" key="1">
    <source>
        <dbReference type="SAM" id="Phobius"/>
    </source>
</evidence>
<dbReference type="EMBL" id="LT594518">
    <property type="protein sequence ID" value="SBT82842.1"/>
    <property type="molecule type" value="Genomic_DNA"/>
</dbReference>
<name>A0A1C3L663_PLAOA</name>
<proteinExistence type="predicted"/>
<accession>A0A1C3L663</accession>
<gene>
    <name evidence="3" type="primary">PowCR01_140071400</name>
    <name evidence="3" type="ORF">POWCR01_140071400</name>
</gene>
<dbReference type="Proteomes" id="UP000243200">
    <property type="component" value="Chromosome 14"/>
</dbReference>
<dbReference type="AlphaFoldDB" id="A0A1C3L663"/>
<dbReference type="InterPro" id="IPR022089">
    <property type="entry name" value="Plasmodium-antigen_C"/>
</dbReference>
<evidence type="ECO:0000259" key="2">
    <source>
        <dbReference type="Pfam" id="PF12319"/>
    </source>
</evidence>
<protein>
    <submittedName>
        <fullName evidence="3">Tryptophan-rich protein</fullName>
    </submittedName>
</protein>
<dbReference type="OrthoDB" id="379522at2759"/>
<dbReference type="VEuPathDB" id="PlasmoDB:PocGH01_14077300"/>
<sequence length="331" mass="41123">MDPIEEVPEDDNNPLTFFFKKFSIINSKISLPEVDPSSFVPYLYVTIFTLSAIALFLKRYPESIQNLKKKITPSSNEESFKEIAIEQGLIEKSEQLKKHAWNNWLVKLEIDWQYFNALLESEKKKCLEEKENDWNEWLKSIENKWMHYNKDMYTEYESNVLEESKTWNDKEWEEWIKTEGKRYMQMDWNKWIQENEVEWHEWILKQWIEWKDDKILTWILKDWRRDEYEYWEKLKSMTLAQPLLDRVQNNYTKWEKRVDKEKEQWKNWVTDKQDLYINDCAKWTKWKENKLETFNEWAEPFVNKWIKEKQWNIWNDERNKLTSEQESSTEK</sequence>
<evidence type="ECO:0000313" key="3">
    <source>
        <dbReference type="EMBL" id="SBT82842.1"/>
    </source>
</evidence>
<organism evidence="3 4">
    <name type="scientific">Plasmodium ovale</name>
    <name type="common">malaria parasite P. ovale</name>
    <dbReference type="NCBI Taxonomy" id="36330"/>
    <lineage>
        <taxon>Eukaryota</taxon>
        <taxon>Sar</taxon>
        <taxon>Alveolata</taxon>
        <taxon>Apicomplexa</taxon>
        <taxon>Aconoidasida</taxon>
        <taxon>Haemosporida</taxon>
        <taxon>Plasmodiidae</taxon>
        <taxon>Plasmodium</taxon>
        <taxon>Plasmodium (Plasmodium)</taxon>
    </lineage>
</organism>
<dbReference type="VEuPathDB" id="PlasmoDB:POWCR01_140071400"/>
<reference evidence="3 4" key="1">
    <citation type="submission" date="2016-06" db="EMBL/GenBank/DDBJ databases">
        <authorList>
            <consortium name="Pathogen Informatics"/>
        </authorList>
    </citation>
    <scope>NUCLEOTIDE SEQUENCE [LARGE SCALE GENOMIC DNA]</scope>
    <source>
        <strain evidence="3">PowCR01</strain>
    </source>
</reference>
<keyword evidence="1" id="KW-1133">Transmembrane helix</keyword>